<dbReference type="InterPro" id="IPR021732">
    <property type="entry name" value="DUF3301"/>
</dbReference>
<dbReference type="Pfam" id="PF11743">
    <property type="entry name" value="DUF3301"/>
    <property type="match status" value="1"/>
</dbReference>
<reference evidence="1 2" key="1">
    <citation type="submission" date="2021-02" db="EMBL/GenBank/DDBJ databases">
        <title>Niveibacterium changnyeongensis HC41.</title>
        <authorList>
            <person name="Kang M."/>
        </authorList>
    </citation>
    <scope>NUCLEOTIDE SEQUENCE [LARGE SCALE GENOMIC DNA]</scope>
    <source>
        <strain evidence="1 2">HC41</strain>
    </source>
</reference>
<dbReference type="EMBL" id="CP071060">
    <property type="protein sequence ID" value="QSI79078.1"/>
    <property type="molecule type" value="Genomic_DNA"/>
</dbReference>
<evidence type="ECO:0000313" key="2">
    <source>
        <dbReference type="Proteomes" id="UP000663570"/>
    </source>
</evidence>
<keyword evidence="2" id="KW-1185">Reference proteome</keyword>
<name>A0ABX7MDS2_9RHOO</name>
<gene>
    <name evidence="1" type="ORF">JY500_00395</name>
</gene>
<proteinExistence type="predicted"/>
<accession>A0ABX7MDS2</accession>
<organism evidence="1 2">
    <name type="scientific">Niveibacterium microcysteis</name>
    <dbReference type="NCBI Taxonomy" id="2811415"/>
    <lineage>
        <taxon>Bacteria</taxon>
        <taxon>Pseudomonadati</taxon>
        <taxon>Pseudomonadota</taxon>
        <taxon>Betaproteobacteria</taxon>
        <taxon>Rhodocyclales</taxon>
        <taxon>Rhodocyclaceae</taxon>
        <taxon>Niveibacterium</taxon>
    </lineage>
</organism>
<evidence type="ECO:0000313" key="1">
    <source>
        <dbReference type="EMBL" id="QSI79078.1"/>
    </source>
</evidence>
<protein>
    <submittedName>
        <fullName evidence="1">DUF3301 domain-containing protein</fullName>
    </submittedName>
</protein>
<sequence length="104" mass="11725">MGGWELTALLLLAGLVWLWLDSLRARDAGIVAARRQCEREGLQLLDETVAIAKLRLARNDDGQLRLQRTYRFEYSDTGDNRRNGEVTLTGAEVVSLYTGPRVLH</sequence>
<dbReference type="Proteomes" id="UP000663570">
    <property type="component" value="Chromosome"/>
</dbReference>